<gene>
    <name evidence="7" type="ORF">GCM10009114_29000</name>
</gene>
<proteinExistence type="inferred from homology"/>
<evidence type="ECO:0000256" key="4">
    <source>
        <dbReference type="ARBA" id="ARBA00022989"/>
    </source>
</evidence>
<dbReference type="Proteomes" id="UP001500359">
    <property type="component" value="Unassembled WGS sequence"/>
</dbReference>
<feature type="transmembrane region" description="Helical" evidence="6">
    <location>
        <begin position="6"/>
        <end position="24"/>
    </location>
</feature>
<dbReference type="Pfam" id="PF04011">
    <property type="entry name" value="LemA"/>
    <property type="match status" value="1"/>
</dbReference>
<keyword evidence="5 6" id="KW-0472">Membrane</keyword>
<dbReference type="SUPFAM" id="SSF140478">
    <property type="entry name" value="LemA-like"/>
    <property type="match status" value="1"/>
</dbReference>
<evidence type="ECO:0000256" key="3">
    <source>
        <dbReference type="ARBA" id="ARBA00022692"/>
    </source>
</evidence>
<accession>A0ABP3WYU3</accession>
<evidence type="ECO:0000256" key="1">
    <source>
        <dbReference type="ARBA" id="ARBA00004167"/>
    </source>
</evidence>
<comment type="subcellular location">
    <subcellularLocation>
        <location evidence="1">Membrane</location>
        <topology evidence="1">Single-pass membrane protein</topology>
    </subcellularLocation>
</comment>
<comment type="similarity">
    <text evidence="2">Belongs to the LemA family.</text>
</comment>
<name>A0ABP3WYU3_9ALTE</name>
<comment type="caution">
    <text evidence="7">The sequence shown here is derived from an EMBL/GenBank/DDBJ whole genome shotgun (WGS) entry which is preliminary data.</text>
</comment>
<dbReference type="EMBL" id="BAAAFD010000009">
    <property type="protein sequence ID" value="GAA0858636.1"/>
    <property type="molecule type" value="Genomic_DNA"/>
</dbReference>
<keyword evidence="4 6" id="KW-1133">Transmembrane helix</keyword>
<evidence type="ECO:0000256" key="5">
    <source>
        <dbReference type="ARBA" id="ARBA00023136"/>
    </source>
</evidence>
<reference evidence="8" key="1">
    <citation type="journal article" date="2019" name="Int. J. Syst. Evol. Microbiol.">
        <title>The Global Catalogue of Microorganisms (GCM) 10K type strain sequencing project: providing services to taxonomists for standard genome sequencing and annotation.</title>
        <authorList>
            <consortium name="The Broad Institute Genomics Platform"/>
            <consortium name="The Broad Institute Genome Sequencing Center for Infectious Disease"/>
            <person name="Wu L."/>
            <person name="Ma J."/>
        </authorList>
    </citation>
    <scope>NUCLEOTIDE SEQUENCE [LARGE SCALE GENOMIC DNA]</scope>
    <source>
        <strain evidence="8">JCM 15896</strain>
    </source>
</reference>
<dbReference type="InterPro" id="IPR023353">
    <property type="entry name" value="LemA-like_dom_sf"/>
</dbReference>
<dbReference type="PANTHER" id="PTHR34478:SF1">
    <property type="entry name" value="PROTEIN LEMA"/>
    <property type="match status" value="1"/>
</dbReference>
<dbReference type="InterPro" id="IPR007156">
    <property type="entry name" value="MamQ_LemA"/>
</dbReference>
<dbReference type="PANTHER" id="PTHR34478">
    <property type="entry name" value="PROTEIN LEMA"/>
    <property type="match status" value="1"/>
</dbReference>
<evidence type="ECO:0000313" key="7">
    <source>
        <dbReference type="EMBL" id="GAA0858636.1"/>
    </source>
</evidence>
<organism evidence="7 8">
    <name type="scientific">Aliiglaciecola litoralis</name>
    <dbReference type="NCBI Taxonomy" id="582857"/>
    <lineage>
        <taxon>Bacteria</taxon>
        <taxon>Pseudomonadati</taxon>
        <taxon>Pseudomonadota</taxon>
        <taxon>Gammaproteobacteria</taxon>
        <taxon>Alteromonadales</taxon>
        <taxon>Alteromonadaceae</taxon>
        <taxon>Aliiglaciecola</taxon>
    </lineage>
</organism>
<evidence type="ECO:0000256" key="6">
    <source>
        <dbReference type="SAM" id="Phobius"/>
    </source>
</evidence>
<keyword evidence="8" id="KW-1185">Reference proteome</keyword>
<protein>
    <submittedName>
        <fullName evidence="7">LemA family protein</fullName>
    </submittedName>
</protein>
<evidence type="ECO:0000256" key="2">
    <source>
        <dbReference type="ARBA" id="ARBA00008854"/>
    </source>
</evidence>
<evidence type="ECO:0000313" key="8">
    <source>
        <dbReference type="Proteomes" id="UP001500359"/>
    </source>
</evidence>
<keyword evidence="3 6" id="KW-0812">Transmembrane</keyword>
<sequence length="187" mass="21141">MEIAIIVVVVIIALWILIAYNEIVKKFNLVKRGWADVTAQERQKGRIIPELEKVLKDHKQFETDLLPKIVALRSGLSELNDAEVDPSKLKDITAASKELRSGLELTVEAYPELKASESFSNLMTQITNQEENVGAALRIFNQNVEIFNSTIQVFPNNLINSSLNKKKEIEVFTDSEASESFEYKPSF</sequence>
<dbReference type="RefSeq" id="WP_343861218.1">
    <property type="nucleotide sequence ID" value="NZ_BAAAFD010000009.1"/>
</dbReference>
<dbReference type="Gene3D" id="1.20.1440.20">
    <property type="entry name" value="LemA-like domain"/>
    <property type="match status" value="1"/>
</dbReference>